<dbReference type="InterPro" id="IPR016162">
    <property type="entry name" value="Ald_DH_N"/>
</dbReference>
<evidence type="ECO:0000313" key="11">
    <source>
        <dbReference type="Proteomes" id="UP000053599"/>
    </source>
</evidence>
<dbReference type="Proteomes" id="UP000053599">
    <property type="component" value="Unassembled WGS sequence"/>
</dbReference>
<keyword evidence="8" id="KW-0812">Transmembrane</keyword>
<comment type="similarity">
    <text evidence="1 6">Belongs to the aldehyde dehydrogenase family.</text>
</comment>
<accession>A0A0D1XHT7</accession>
<dbReference type="InterPro" id="IPR016163">
    <property type="entry name" value="Ald_DH_C"/>
</dbReference>
<dbReference type="PANTHER" id="PTHR11699">
    <property type="entry name" value="ALDEHYDE DEHYDROGENASE-RELATED"/>
    <property type="match status" value="1"/>
</dbReference>
<dbReference type="CDD" id="cd07102">
    <property type="entry name" value="ALDH_EDX86601"/>
    <property type="match status" value="1"/>
</dbReference>
<dbReference type="OrthoDB" id="310895at2759"/>
<evidence type="ECO:0000256" key="7">
    <source>
        <dbReference type="SAM" id="MobiDB-lite"/>
    </source>
</evidence>
<feature type="active site" evidence="5">
    <location>
        <position position="237"/>
    </location>
</feature>
<protein>
    <recommendedName>
        <fullName evidence="3">aldehyde dehydrogenase (NAD(+))</fullName>
        <ecNumber evidence="3">1.2.1.3</ecNumber>
    </recommendedName>
</protein>
<evidence type="ECO:0000313" key="10">
    <source>
        <dbReference type="EMBL" id="KIV87746.1"/>
    </source>
</evidence>
<gene>
    <name evidence="10" type="ORF">PV11_03270</name>
</gene>
<proteinExistence type="inferred from homology"/>
<dbReference type="PROSITE" id="PS00687">
    <property type="entry name" value="ALDEHYDE_DEHYDR_GLU"/>
    <property type="match status" value="1"/>
</dbReference>
<evidence type="ECO:0000256" key="5">
    <source>
        <dbReference type="PROSITE-ProRule" id="PRU10007"/>
    </source>
</evidence>
<dbReference type="FunFam" id="3.40.309.10:FF:000009">
    <property type="entry name" value="Aldehyde dehydrogenase A"/>
    <property type="match status" value="1"/>
</dbReference>
<feature type="transmembrane region" description="Helical" evidence="8">
    <location>
        <begin position="128"/>
        <end position="153"/>
    </location>
</feature>
<evidence type="ECO:0000256" key="6">
    <source>
        <dbReference type="RuleBase" id="RU003345"/>
    </source>
</evidence>
<keyword evidence="2 6" id="KW-0560">Oxidoreductase</keyword>
<organism evidence="10 11">
    <name type="scientific">Exophiala sideris</name>
    <dbReference type="NCBI Taxonomy" id="1016849"/>
    <lineage>
        <taxon>Eukaryota</taxon>
        <taxon>Fungi</taxon>
        <taxon>Dikarya</taxon>
        <taxon>Ascomycota</taxon>
        <taxon>Pezizomycotina</taxon>
        <taxon>Eurotiomycetes</taxon>
        <taxon>Chaetothyriomycetidae</taxon>
        <taxon>Chaetothyriales</taxon>
        <taxon>Herpotrichiellaceae</taxon>
        <taxon>Exophiala</taxon>
    </lineage>
</organism>
<dbReference type="InterPro" id="IPR029510">
    <property type="entry name" value="Ald_DH_CS_GLU"/>
</dbReference>
<keyword evidence="8" id="KW-1133">Transmembrane helix</keyword>
<feature type="domain" description="Aldehyde dehydrogenase" evidence="9">
    <location>
        <begin position="6"/>
        <end position="464"/>
    </location>
</feature>
<dbReference type="Pfam" id="PF00171">
    <property type="entry name" value="Aldedh"/>
    <property type="match status" value="1"/>
</dbReference>
<dbReference type="AlphaFoldDB" id="A0A0D1XHT7"/>
<dbReference type="InterPro" id="IPR015590">
    <property type="entry name" value="Aldehyde_DH_dom"/>
</dbReference>
<dbReference type="EC" id="1.2.1.3" evidence="3"/>
<evidence type="ECO:0000256" key="3">
    <source>
        <dbReference type="ARBA" id="ARBA00024226"/>
    </source>
</evidence>
<evidence type="ECO:0000259" key="9">
    <source>
        <dbReference type="Pfam" id="PF00171"/>
    </source>
</evidence>
<dbReference type="EMBL" id="KN846951">
    <property type="protein sequence ID" value="KIV87746.1"/>
    <property type="molecule type" value="Genomic_DNA"/>
</dbReference>
<dbReference type="STRING" id="1016849.A0A0D1XHT7"/>
<sequence>MVSEIITTISPTTNKPILTRHGLPPDEILRLGTTAQKAHKSFIKSHPTLSSRQKIITKALDILLERQDDLARELTEQMGRPIAYTAKEITTAVKRAEYMNKIAPEVLGKDIPGEPEQGFKRYLRREPVGVILVIFAWNYPYLILVNSLIPALLAGNSVILKPSPQTPTIVEHIVDIFKTAGLPGNVIQYLHCGTPLDLRPLILSPDVNHICFTGSVAAGIAIQQIAASRVSVSVGLELGGKDPAYVRSDVDVAWAAEEIVDGAIFNSGQSCCALERVYVHEEVYEAFIKAVQKVLANYKLGDPMDKTTNIGPVVSTRAKDAILAQIEDAKSKGAKDETPENSTFASPPKEGNFVAPVLLTGVNHTMDVMREETFGPVIPVQKVSGDDEAVGLMNDSQFGLTASIWTKDVERGEELTRLVEAGTVFVNRADYPSPDLAWTGWKDSGKGVTLSRFGFEQFVKIKSVHLKNYPK</sequence>
<comment type="catalytic activity">
    <reaction evidence="4">
        <text>an aldehyde + NAD(+) + H2O = a carboxylate + NADH + 2 H(+)</text>
        <dbReference type="Rhea" id="RHEA:16185"/>
        <dbReference type="ChEBI" id="CHEBI:15377"/>
        <dbReference type="ChEBI" id="CHEBI:15378"/>
        <dbReference type="ChEBI" id="CHEBI:17478"/>
        <dbReference type="ChEBI" id="CHEBI:29067"/>
        <dbReference type="ChEBI" id="CHEBI:57540"/>
        <dbReference type="ChEBI" id="CHEBI:57945"/>
        <dbReference type="EC" id="1.2.1.3"/>
    </reaction>
</comment>
<evidence type="ECO:0000256" key="4">
    <source>
        <dbReference type="ARBA" id="ARBA00049194"/>
    </source>
</evidence>
<dbReference type="HOGENOM" id="CLU_005391_1_0_1"/>
<dbReference type="InterPro" id="IPR016161">
    <property type="entry name" value="Ald_DH/histidinol_DH"/>
</dbReference>
<feature type="region of interest" description="Disordered" evidence="7">
    <location>
        <begin position="330"/>
        <end position="349"/>
    </location>
</feature>
<dbReference type="GO" id="GO:0004029">
    <property type="term" value="F:aldehyde dehydrogenase (NAD+) activity"/>
    <property type="evidence" value="ECO:0007669"/>
    <property type="project" value="UniProtKB-EC"/>
</dbReference>
<dbReference type="SUPFAM" id="SSF53720">
    <property type="entry name" value="ALDH-like"/>
    <property type="match status" value="1"/>
</dbReference>
<dbReference type="Gene3D" id="3.40.309.10">
    <property type="entry name" value="Aldehyde Dehydrogenase, Chain A, domain 2"/>
    <property type="match status" value="1"/>
</dbReference>
<reference evidence="10 11" key="1">
    <citation type="submission" date="2015-01" db="EMBL/GenBank/DDBJ databases">
        <title>The Genome Sequence of Exophiala sideris CBS121828.</title>
        <authorList>
            <consortium name="The Broad Institute Genomics Platform"/>
            <person name="Cuomo C."/>
            <person name="de Hoog S."/>
            <person name="Gorbushina A."/>
            <person name="Stielow B."/>
            <person name="Teixiera M."/>
            <person name="Abouelleil A."/>
            <person name="Chapman S.B."/>
            <person name="Priest M."/>
            <person name="Young S.K."/>
            <person name="Wortman J."/>
            <person name="Nusbaum C."/>
            <person name="Birren B."/>
        </authorList>
    </citation>
    <scope>NUCLEOTIDE SEQUENCE [LARGE SCALE GENOMIC DNA]</scope>
    <source>
        <strain evidence="10 11">CBS 121828</strain>
    </source>
</reference>
<keyword evidence="8" id="KW-0472">Membrane</keyword>
<evidence type="ECO:0000256" key="1">
    <source>
        <dbReference type="ARBA" id="ARBA00009986"/>
    </source>
</evidence>
<evidence type="ECO:0000256" key="2">
    <source>
        <dbReference type="ARBA" id="ARBA00023002"/>
    </source>
</evidence>
<name>A0A0D1XHT7_9EURO</name>
<dbReference type="Gene3D" id="3.40.605.10">
    <property type="entry name" value="Aldehyde Dehydrogenase, Chain A, domain 1"/>
    <property type="match status" value="1"/>
</dbReference>
<evidence type="ECO:0000256" key="8">
    <source>
        <dbReference type="SAM" id="Phobius"/>
    </source>
</evidence>